<dbReference type="InterPro" id="IPR011008">
    <property type="entry name" value="Dimeric_a/b-barrel"/>
</dbReference>
<accession>A0A3A8N188</accession>
<keyword evidence="3" id="KW-0560">Oxidoreductase</keyword>
<evidence type="ECO:0000259" key="2">
    <source>
        <dbReference type="Pfam" id="PF03992"/>
    </source>
</evidence>
<reference evidence="4" key="1">
    <citation type="submission" date="2018-09" db="EMBL/GenBank/DDBJ databases">
        <authorList>
            <person name="Livingstone P.G."/>
            <person name="Whitworth D.E."/>
        </authorList>
    </citation>
    <scope>NUCLEOTIDE SEQUENCE [LARGE SCALE GENOMIC DNA]</scope>
    <source>
        <strain evidence="4">CA040B</strain>
    </source>
</reference>
<feature type="transmembrane region" description="Helical" evidence="1">
    <location>
        <begin position="156"/>
        <end position="177"/>
    </location>
</feature>
<dbReference type="Gene3D" id="3.30.70.100">
    <property type="match status" value="1"/>
</dbReference>
<dbReference type="InterPro" id="IPR007138">
    <property type="entry name" value="ABM_dom"/>
</dbReference>
<dbReference type="GO" id="GO:0004497">
    <property type="term" value="F:monooxygenase activity"/>
    <property type="evidence" value="ECO:0007669"/>
    <property type="project" value="UniProtKB-KW"/>
</dbReference>
<dbReference type="Pfam" id="PF03992">
    <property type="entry name" value="ABM"/>
    <property type="match status" value="1"/>
</dbReference>
<sequence length="190" mass="21140">MSAGAAEVVSQGATVVITHRVREGKHAAYETWLEEIAPACKASPGHLDWHIVRPVAGLTETYTVIIRFDTTASLRQWMESPARVRLIEKVRPLLVTGDDFFVSSGLDFWFTPGGAKARVPVRWKQYLVTWSAIYPLGLGVPLVVRPVLRLLGAPDNHLLTSLAVTGTVVFLMVYVVMPRYTALLKRWLFA</sequence>
<feature type="domain" description="ABM" evidence="2">
    <location>
        <begin position="14"/>
        <end position="83"/>
    </location>
</feature>
<dbReference type="PANTHER" id="PTHR40057">
    <property type="entry name" value="SLR1162 PROTEIN"/>
    <property type="match status" value="1"/>
</dbReference>
<dbReference type="InterPro" id="IPR038762">
    <property type="entry name" value="ABM_predict"/>
</dbReference>
<dbReference type="Proteomes" id="UP000273405">
    <property type="component" value="Unassembled WGS sequence"/>
</dbReference>
<evidence type="ECO:0000313" key="3">
    <source>
        <dbReference type="EMBL" id="RKH38237.1"/>
    </source>
</evidence>
<evidence type="ECO:0000313" key="4">
    <source>
        <dbReference type="Proteomes" id="UP000273405"/>
    </source>
</evidence>
<dbReference type="PANTHER" id="PTHR40057:SF1">
    <property type="entry name" value="SLR1162 PROTEIN"/>
    <property type="match status" value="1"/>
</dbReference>
<evidence type="ECO:0000256" key="1">
    <source>
        <dbReference type="SAM" id="Phobius"/>
    </source>
</evidence>
<dbReference type="OrthoDB" id="1494254at2"/>
<organism evidence="3 4">
    <name type="scientific">Corallococcus sicarius</name>
    <dbReference type="NCBI Taxonomy" id="2316726"/>
    <lineage>
        <taxon>Bacteria</taxon>
        <taxon>Pseudomonadati</taxon>
        <taxon>Myxococcota</taxon>
        <taxon>Myxococcia</taxon>
        <taxon>Myxococcales</taxon>
        <taxon>Cystobacterineae</taxon>
        <taxon>Myxococcaceae</taxon>
        <taxon>Corallococcus</taxon>
    </lineage>
</organism>
<dbReference type="AlphaFoldDB" id="A0A3A8N188"/>
<name>A0A3A8N188_9BACT</name>
<proteinExistence type="predicted"/>
<feature type="transmembrane region" description="Helical" evidence="1">
    <location>
        <begin position="126"/>
        <end position="144"/>
    </location>
</feature>
<keyword evidence="1" id="KW-1133">Transmembrane helix</keyword>
<gene>
    <name evidence="3" type="ORF">D7X12_26900</name>
</gene>
<keyword evidence="4" id="KW-1185">Reference proteome</keyword>
<dbReference type="SUPFAM" id="SSF54909">
    <property type="entry name" value="Dimeric alpha+beta barrel"/>
    <property type="match status" value="1"/>
</dbReference>
<protein>
    <submittedName>
        <fullName evidence="3">Antibiotic biosynthesis monooxygenase</fullName>
    </submittedName>
</protein>
<comment type="caution">
    <text evidence="3">The sequence shown here is derived from an EMBL/GenBank/DDBJ whole genome shotgun (WGS) entry which is preliminary data.</text>
</comment>
<keyword evidence="1" id="KW-0812">Transmembrane</keyword>
<keyword evidence="3" id="KW-0503">Monooxygenase</keyword>
<dbReference type="EMBL" id="RAWG01000203">
    <property type="protein sequence ID" value="RKH38237.1"/>
    <property type="molecule type" value="Genomic_DNA"/>
</dbReference>
<keyword evidence="1" id="KW-0472">Membrane</keyword>